<comment type="caution">
    <text evidence="5">The sequence shown here is derived from an EMBL/GenBank/DDBJ whole genome shotgun (WGS) entry which is preliminary data.</text>
</comment>
<dbReference type="Pfam" id="PF23562">
    <property type="entry name" value="AMP-binding_C_3"/>
    <property type="match status" value="1"/>
</dbReference>
<reference evidence="5 6" key="1">
    <citation type="submission" date="2024-01" db="EMBL/GenBank/DDBJ databases">
        <title>A draft genome for the cacao thread blight pathogen Marasmiellus scandens.</title>
        <authorList>
            <person name="Baruah I.K."/>
            <person name="Leung J."/>
            <person name="Bukari Y."/>
            <person name="Amoako-Attah I."/>
            <person name="Meinhardt L.W."/>
            <person name="Bailey B.A."/>
            <person name="Cohen S.P."/>
        </authorList>
    </citation>
    <scope>NUCLEOTIDE SEQUENCE [LARGE SCALE GENOMIC DNA]</scope>
    <source>
        <strain evidence="5 6">GH-19</strain>
    </source>
</reference>
<dbReference type="Gene3D" id="3.40.50.12780">
    <property type="entry name" value="N-terminal domain of ligase-like"/>
    <property type="match status" value="1"/>
</dbReference>
<evidence type="ECO:0000313" key="6">
    <source>
        <dbReference type="Proteomes" id="UP001498398"/>
    </source>
</evidence>
<dbReference type="InterPro" id="IPR036291">
    <property type="entry name" value="NAD(P)-bd_dom_sf"/>
</dbReference>
<dbReference type="SUPFAM" id="SSF51735">
    <property type="entry name" value="NAD(P)-binding Rossmann-fold domains"/>
    <property type="match status" value="1"/>
</dbReference>
<proteinExistence type="predicted"/>
<organism evidence="5 6">
    <name type="scientific">Marasmiellus scandens</name>
    <dbReference type="NCBI Taxonomy" id="2682957"/>
    <lineage>
        <taxon>Eukaryota</taxon>
        <taxon>Fungi</taxon>
        <taxon>Dikarya</taxon>
        <taxon>Basidiomycota</taxon>
        <taxon>Agaricomycotina</taxon>
        <taxon>Agaricomycetes</taxon>
        <taxon>Agaricomycetidae</taxon>
        <taxon>Agaricales</taxon>
        <taxon>Marasmiineae</taxon>
        <taxon>Omphalotaceae</taxon>
        <taxon>Marasmiellus</taxon>
    </lineage>
</organism>
<evidence type="ECO:0000313" key="5">
    <source>
        <dbReference type="EMBL" id="KAK7470241.1"/>
    </source>
</evidence>
<dbReference type="InterPro" id="IPR000873">
    <property type="entry name" value="AMP-dep_synth/lig_dom"/>
</dbReference>
<dbReference type="Pfam" id="PF07993">
    <property type="entry name" value="NAD_binding_4"/>
    <property type="match status" value="1"/>
</dbReference>
<keyword evidence="2" id="KW-0597">Phosphoprotein</keyword>
<protein>
    <recommendedName>
        <fullName evidence="7">Acetyl-CoA synthetase-like protein</fullName>
    </recommendedName>
</protein>
<sequence>MNRLTRTLKSIPCSPRTQALQSDTFSPPPVDGSLSLLQIYDWHSTHSSAHRLFIFARSDGTIREIYWPEAVSAIHVGAKLVRDTVSLTTSCSQAPIVGVLAFSDIIPYYTIMLSVMRANYVLFPISPRNSAPAVAHLIAQVKVAHILLGRDASMHELLKNAFENLKTQYPQAPLPDVSPIPTFDDLYMPVSDDEVENIRREIPLMRQNPDDIQMYLHSSGSTAFPKPIPWTVQRQIEHCLVPIFGEQDLTNQVIGVHTLPMFHATGSLTLSWTASCGFVLAAFEPQVPAILPTPENAFHGAKATKSDFVFSVPSQLETWSTRPSYVDYLSTRSGVIFSGGPLHKEVGDLLTSQGINVYIIYGRQVTLEAGIVNPVLPKPAGYDWEYFQFSGVVKPKLVPSNDGIAQLIMIVSRIFYSRDYSSKLNKDNPYFTPSIVNTNVDEQDAYDTSDLLAEHPTKRGYWKVYGRADSQIVHSSGEKTNPAPLESILNQDPRVAASVMFGHGKFQAGVLVEPKLEYRFDPSNLVLLSEFRNKIWPTIERVNAYAPQHSRLFKEVIIPFCTSPVLGPTLDFQMILVASPMKPFTWTAKNTTRAPAILKEYAKEIEQLYRTVDESTQAHISSPTEWDVASVTEFVRQVIRHVLPAARDITDEVDLFQHGCDSLQATWIRNTLLRALRDSAGVDTREATENFVYQNPSIASLSLFLVSVARSGFSNAQDETKVKVENMRKMVEKYSKNFPTPKHPKLASSKTVLISGSTGTFGAHILQSLVLDSSVSKVYALIRSNGLDVGQRQKQAFVERGIDIAILNEPDKVVLLEADLSDQRFGLATDVFEEISGSVTHIIANAWRVDFNLGLRSFERDISNLRHMVNFALSTGASLVFISSIGIFQNFLAAQQSQPFEEGKVEAVVASGSGYSESKWVSEEIILRAASVGLRSIIVRLGQVCGSANGAWNSREWLPSIVQSASELGCVPDDDRLVSWIPATIASQALVDFLDVSFSQPDSPHFVHLIHPRPVSWSKLAKIIAFYLKVEVISLPQWFHKLDQAGKLEPGAEKKVPAMKILPFYRDILARFDAFGCEAFAFPKIEIRKALEWSPTLSNPSLAQLGKGDAERWLSYWN</sequence>
<evidence type="ECO:0000256" key="2">
    <source>
        <dbReference type="ARBA" id="ARBA00022553"/>
    </source>
</evidence>
<dbReference type="Proteomes" id="UP001498398">
    <property type="component" value="Unassembled WGS sequence"/>
</dbReference>
<feature type="domain" description="Thioester reductase (TE)" evidence="4">
    <location>
        <begin position="754"/>
        <end position="987"/>
    </location>
</feature>
<dbReference type="PANTHER" id="PTHR43439">
    <property type="entry name" value="PHENYLACETATE-COENZYME A LIGASE"/>
    <property type="match status" value="1"/>
</dbReference>
<feature type="domain" description="AMP-dependent synthetase/ligase" evidence="3">
    <location>
        <begin position="105"/>
        <end position="362"/>
    </location>
</feature>
<dbReference type="SUPFAM" id="SSF56801">
    <property type="entry name" value="Acetyl-CoA synthetase-like"/>
    <property type="match status" value="1"/>
</dbReference>
<dbReference type="InterPro" id="IPR042099">
    <property type="entry name" value="ANL_N_sf"/>
</dbReference>
<name>A0ABR1K1P3_9AGAR</name>
<gene>
    <name evidence="5" type="ORF">VKT23_001676</name>
</gene>
<dbReference type="InterPro" id="IPR051414">
    <property type="entry name" value="Adenylate-forming_Reductase"/>
</dbReference>
<evidence type="ECO:0000259" key="4">
    <source>
        <dbReference type="Pfam" id="PF07993"/>
    </source>
</evidence>
<accession>A0ABR1K1P3</accession>
<evidence type="ECO:0000259" key="3">
    <source>
        <dbReference type="Pfam" id="PF00501"/>
    </source>
</evidence>
<dbReference type="Pfam" id="PF00501">
    <property type="entry name" value="AMP-binding"/>
    <property type="match status" value="1"/>
</dbReference>
<evidence type="ECO:0008006" key="7">
    <source>
        <dbReference type="Google" id="ProtNLM"/>
    </source>
</evidence>
<dbReference type="EMBL" id="JBANRG010000002">
    <property type="protein sequence ID" value="KAK7470241.1"/>
    <property type="molecule type" value="Genomic_DNA"/>
</dbReference>
<keyword evidence="6" id="KW-1185">Reference proteome</keyword>
<evidence type="ECO:0000256" key="1">
    <source>
        <dbReference type="ARBA" id="ARBA00022450"/>
    </source>
</evidence>
<keyword evidence="1" id="KW-0596">Phosphopantetheine</keyword>
<dbReference type="Gene3D" id="3.40.50.720">
    <property type="entry name" value="NAD(P)-binding Rossmann-like Domain"/>
    <property type="match status" value="1"/>
</dbReference>
<dbReference type="InterPro" id="IPR013120">
    <property type="entry name" value="FAR_NAD-bd"/>
</dbReference>
<dbReference type="PANTHER" id="PTHR43439:SF2">
    <property type="entry name" value="ENZYME, PUTATIVE (JCVI)-RELATED"/>
    <property type="match status" value="1"/>
</dbReference>